<keyword evidence="5 6" id="KW-0472">Membrane</keyword>
<evidence type="ECO:0000313" key="8">
    <source>
        <dbReference type="EMBL" id="OEH94098.1"/>
    </source>
</evidence>
<comment type="subcellular location">
    <subcellularLocation>
        <location evidence="1">Cell membrane</location>
        <topology evidence="1">Multi-pass membrane protein</topology>
    </subcellularLocation>
</comment>
<protein>
    <recommendedName>
        <fullName evidence="7">RDD domain-containing protein</fullName>
    </recommendedName>
</protein>
<dbReference type="PANTHER" id="PTHR36115">
    <property type="entry name" value="PROLINE-RICH ANTIGEN HOMOLOG-RELATED"/>
    <property type="match status" value="1"/>
</dbReference>
<dbReference type="Pfam" id="PF06271">
    <property type="entry name" value="RDD"/>
    <property type="match status" value="1"/>
</dbReference>
<evidence type="ECO:0000256" key="3">
    <source>
        <dbReference type="ARBA" id="ARBA00022692"/>
    </source>
</evidence>
<sequence>MLKQRPADYFFRFFAATIDTVFILSIITLPLWLVFSKSDSFYILNFILTNLYLIALPVIWNGFLIGKRLTGMRIVKLNGEKVSVKTMIVRQLGGGFIYLISFGILSFVSCFMVIMRQDRRAIHDFLAGTIVIEDKN</sequence>
<dbReference type="Proteomes" id="UP000095209">
    <property type="component" value="Unassembled WGS sequence"/>
</dbReference>
<accession>A0A1E5LJ95</accession>
<dbReference type="GO" id="GO:0005886">
    <property type="term" value="C:plasma membrane"/>
    <property type="evidence" value="ECO:0007669"/>
    <property type="project" value="UniProtKB-SubCell"/>
</dbReference>
<evidence type="ECO:0000256" key="2">
    <source>
        <dbReference type="ARBA" id="ARBA00022475"/>
    </source>
</evidence>
<dbReference type="PANTHER" id="PTHR36115:SF9">
    <property type="entry name" value="LMO1584 PROTEIN"/>
    <property type="match status" value="1"/>
</dbReference>
<keyword evidence="9" id="KW-1185">Reference proteome</keyword>
<feature type="transmembrane region" description="Helical" evidence="6">
    <location>
        <begin position="9"/>
        <end position="35"/>
    </location>
</feature>
<keyword evidence="4 6" id="KW-1133">Transmembrane helix</keyword>
<keyword evidence="2" id="KW-1003">Cell membrane</keyword>
<comment type="caution">
    <text evidence="8">The sequence shown here is derived from an EMBL/GenBank/DDBJ whole genome shotgun (WGS) entry which is preliminary data.</text>
</comment>
<evidence type="ECO:0000256" key="6">
    <source>
        <dbReference type="SAM" id="Phobius"/>
    </source>
</evidence>
<feature type="transmembrane region" description="Helical" evidence="6">
    <location>
        <begin position="95"/>
        <end position="115"/>
    </location>
</feature>
<dbReference type="STRING" id="1305675.BFG57_09635"/>
<reference evidence="8 9" key="1">
    <citation type="submission" date="2016-08" db="EMBL/GenBank/DDBJ databases">
        <title>Genome of Bacillus solimangrovi GH2-4.</title>
        <authorList>
            <person name="Lim S."/>
            <person name="Kim B.-C."/>
        </authorList>
    </citation>
    <scope>NUCLEOTIDE SEQUENCE [LARGE SCALE GENOMIC DNA]</scope>
    <source>
        <strain evidence="8 9">GH2-4</strain>
    </source>
</reference>
<feature type="transmembrane region" description="Helical" evidence="6">
    <location>
        <begin position="41"/>
        <end position="66"/>
    </location>
</feature>
<keyword evidence="3 6" id="KW-0812">Transmembrane</keyword>
<organism evidence="8 9">
    <name type="scientific">Bacillus solimangrovi</name>
    <dbReference type="NCBI Taxonomy" id="1305675"/>
    <lineage>
        <taxon>Bacteria</taxon>
        <taxon>Bacillati</taxon>
        <taxon>Bacillota</taxon>
        <taxon>Bacilli</taxon>
        <taxon>Bacillales</taxon>
        <taxon>Bacillaceae</taxon>
        <taxon>Bacillus</taxon>
    </lineage>
</organism>
<feature type="domain" description="RDD" evidence="7">
    <location>
        <begin position="7"/>
        <end position="128"/>
    </location>
</feature>
<evidence type="ECO:0000256" key="1">
    <source>
        <dbReference type="ARBA" id="ARBA00004651"/>
    </source>
</evidence>
<evidence type="ECO:0000259" key="7">
    <source>
        <dbReference type="Pfam" id="PF06271"/>
    </source>
</evidence>
<evidence type="ECO:0000256" key="4">
    <source>
        <dbReference type="ARBA" id="ARBA00022989"/>
    </source>
</evidence>
<dbReference type="EMBL" id="MJEH01000005">
    <property type="protein sequence ID" value="OEH94098.1"/>
    <property type="molecule type" value="Genomic_DNA"/>
</dbReference>
<gene>
    <name evidence="8" type="ORF">BFG57_09635</name>
</gene>
<dbReference type="InterPro" id="IPR051791">
    <property type="entry name" value="Pra-immunoreactive"/>
</dbReference>
<dbReference type="AlphaFoldDB" id="A0A1E5LJ95"/>
<evidence type="ECO:0000313" key="9">
    <source>
        <dbReference type="Proteomes" id="UP000095209"/>
    </source>
</evidence>
<evidence type="ECO:0000256" key="5">
    <source>
        <dbReference type="ARBA" id="ARBA00023136"/>
    </source>
</evidence>
<dbReference type="InterPro" id="IPR010432">
    <property type="entry name" value="RDD"/>
</dbReference>
<name>A0A1E5LJ95_9BACI</name>
<proteinExistence type="predicted"/>